<dbReference type="InterPro" id="IPR011009">
    <property type="entry name" value="Kinase-like_dom_sf"/>
</dbReference>
<dbReference type="PANTHER" id="PTHR21310:SF54">
    <property type="entry name" value="AMINOGLYCOSIDE PHOSPHOTRANSFERASE DOMAIN-CONTAINING PROTEIN"/>
    <property type="match status" value="1"/>
</dbReference>
<dbReference type="SUPFAM" id="SSF56112">
    <property type="entry name" value="Protein kinase-like (PK-like)"/>
    <property type="match status" value="1"/>
</dbReference>
<organism evidence="1 2">
    <name type="scientific">Aspergillus bertholletiae</name>
    <dbReference type="NCBI Taxonomy" id="1226010"/>
    <lineage>
        <taxon>Eukaryota</taxon>
        <taxon>Fungi</taxon>
        <taxon>Dikarya</taxon>
        <taxon>Ascomycota</taxon>
        <taxon>Pezizomycotina</taxon>
        <taxon>Eurotiomycetes</taxon>
        <taxon>Eurotiomycetidae</taxon>
        <taxon>Eurotiales</taxon>
        <taxon>Aspergillaceae</taxon>
        <taxon>Aspergillus</taxon>
        <taxon>Aspergillus subgen. Circumdati</taxon>
    </lineage>
</organism>
<reference evidence="1 2" key="1">
    <citation type="submission" date="2019-04" db="EMBL/GenBank/DDBJ databases">
        <title>Friends and foes A comparative genomics studyof 23 Aspergillus species from section Flavi.</title>
        <authorList>
            <consortium name="DOE Joint Genome Institute"/>
            <person name="Kjaerbolling I."/>
            <person name="Vesth T."/>
            <person name="Frisvad J.C."/>
            <person name="Nybo J.L."/>
            <person name="Theobald S."/>
            <person name="Kildgaard S."/>
            <person name="Isbrandt T."/>
            <person name="Kuo A."/>
            <person name="Sato A."/>
            <person name="Lyhne E.K."/>
            <person name="Kogle M.E."/>
            <person name="Wiebenga A."/>
            <person name="Kun R.S."/>
            <person name="Lubbers R.J."/>
            <person name="Makela M.R."/>
            <person name="Barry K."/>
            <person name="Chovatia M."/>
            <person name="Clum A."/>
            <person name="Daum C."/>
            <person name="Haridas S."/>
            <person name="He G."/>
            <person name="LaButti K."/>
            <person name="Lipzen A."/>
            <person name="Mondo S."/>
            <person name="Riley R."/>
            <person name="Salamov A."/>
            <person name="Simmons B.A."/>
            <person name="Magnuson J.K."/>
            <person name="Henrissat B."/>
            <person name="Mortensen U.H."/>
            <person name="Larsen T.O."/>
            <person name="Devries R.P."/>
            <person name="Grigoriev I.V."/>
            <person name="Machida M."/>
            <person name="Baker S.E."/>
            <person name="Andersen M.R."/>
        </authorList>
    </citation>
    <scope>NUCLEOTIDE SEQUENCE [LARGE SCALE GENOMIC DNA]</scope>
    <source>
        <strain evidence="1 2">IBT 29228</strain>
    </source>
</reference>
<dbReference type="InterPro" id="IPR051678">
    <property type="entry name" value="AGP_Transferase"/>
</dbReference>
<proteinExistence type="predicted"/>
<protein>
    <recommendedName>
        <fullName evidence="3">Aminoglycoside phosphotransferase domain-containing protein</fullName>
    </recommendedName>
</protein>
<dbReference type="Proteomes" id="UP000326198">
    <property type="component" value="Unassembled WGS sequence"/>
</dbReference>
<evidence type="ECO:0000313" key="2">
    <source>
        <dbReference type="Proteomes" id="UP000326198"/>
    </source>
</evidence>
<keyword evidence="2" id="KW-1185">Reference proteome</keyword>
<gene>
    <name evidence="1" type="ORF">BDV26DRAFT_262940</name>
</gene>
<name>A0A5N7B7R2_9EURO</name>
<evidence type="ECO:0000313" key="1">
    <source>
        <dbReference type="EMBL" id="KAE8377791.1"/>
    </source>
</evidence>
<evidence type="ECO:0008006" key="3">
    <source>
        <dbReference type="Google" id="ProtNLM"/>
    </source>
</evidence>
<dbReference type="AlphaFoldDB" id="A0A5N7B7R2"/>
<accession>A0A5N7B7R2</accession>
<dbReference type="EMBL" id="ML736218">
    <property type="protein sequence ID" value="KAE8377791.1"/>
    <property type="molecule type" value="Genomic_DNA"/>
</dbReference>
<sequence>MINKPGRVQLTPSMIPNSPNFNIEDSTFFGKWSQLPSPKEVRAQAEAQHLLGVNPDNRKVHSSTAPSVRPPPVIFGNMRLFIKWESAVGVSEAQYLYAVRQFLQDDVPVPEVYDWRTDGDEKFIYMEYIEGQTLEKVWDVMEPSDRVSICHELRTNIRTMWGGQAHSNLLRVQARHYDLTSITFLFALAAGETAGASA</sequence>
<dbReference type="OrthoDB" id="2906425at2759"/>
<dbReference type="PANTHER" id="PTHR21310">
    <property type="entry name" value="AMINOGLYCOSIDE PHOSPHOTRANSFERASE-RELATED-RELATED"/>
    <property type="match status" value="1"/>
</dbReference>